<accession>A0A7Y9XW06</accession>
<sequence length="200" mass="21097">MMTTEDRPSAKFDAARRAMIDSQLRPSGVNEPWVLGAMARVPREEFVPAEFRSAAYIDRAIPLGDGRYLAAPLVQGKMLSEAAPVEGDKALLVGDGKGYLAQLLRPMVGSLDAVAPSEAKSATGEGGYSLVIVDGAIEELPETLAGRLADDGRIVTGLVLRGVTRLATGRKSGGHVALLPLAEIGIPVLSEFAAAKRWSF</sequence>
<dbReference type="Proteomes" id="UP000522081">
    <property type="component" value="Unassembled WGS sequence"/>
</dbReference>
<evidence type="ECO:0000256" key="3">
    <source>
        <dbReference type="ARBA" id="ARBA00030757"/>
    </source>
</evidence>
<dbReference type="InterPro" id="IPR029063">
    <property type="entry name" value="SAM-dependent_MTases_sf"/>
</dbReference>
<dbReference type="AlphaFoldDB" id="A0A7Y9XW06"/>
<keyword evidence="5" id="KW-1185">Reference proteome</keyword>
<dbReference type="PANTHER" id="PTHR11579">
    <property type="entry name" value="PROTEIN-L-ISOASPARTATE O-METHYLTRANSFERASE"/>
    <property type="match status" value="1"/>
</dbReference>
<evidence type="ECO:0000313" key="4">
    <source>
        <dbReference type="EMBL" id="NYH95624.1"/>
    </source>
</evidence>
<keyword evidence="4" id="KW-0489">Methyltransferase</keyword>
<reference evidence="4 5" key="1">
    <citation type="submission" date="2020-07" db="EMBL/GenBank/DDBJ databases">
        <title>Genomic Encyclopedia of Type Strains, Phase IV (KMG-IV): sequencing the most valuable type-strain genomes for metagenomic binning, comparative biology and taxonomic classification.</title>
        <authorList>
            <person name="Goeker M."/>
        </authorList>
    </citation>
    <scope>NUCLEOTIDE SEQUENCE [LARGE SCALE GENOMIC DNA]</scope>
    <source>
        <strain evidence="4 5">DSM 29043</strain>
    </source>
</reference>
<organism evidence="4 5">
    <name type="scientific">Novosphingobium marinum</name>
    <dbReference type="NCBI Taxonomy" id="1514948"/>
    <lineage>
        <taxon>Bacteria</taxon>
        <taxon>Pseudomonadati</taxon>
        <taxon>Pseudomonadota</taxon>
        <taxon>Alphaproteobacteria</taxon>
        <taxon>Sphingomonadales</taxon>
        <taxon>Sphingomonadaceae</taxon>
        <taxon>Novosphingobium</taxon>
    </lineage>
</organism>
<dbReference type="Pfam" id="PF01135">
    <property type="entry name" value="PCMT"/>
    <property type="match status" value="1"/>
</dbReference>
<evidence type="ECO:0000256" key="1">
    <source>
        <dbReference type="ARBA" id="ARBA00005369"/>
    </source>
</evidence>
<gene>
    <name evidence="4" type="ORF">FHS75_001953</name>
</gene>
<evidence type="ECO:0000256" key="2">
    <source>
        <dbReference type="ARBA" id="ARBA00013346"/>
    </source>
</evidence>
<dbReference type="PANTHER" id="PTHR11579:SF18">
    <property type="entry name" value="PROTEIN-L-ISOASPARTATE O-METHYLTRANSFERASE"/>
    <property type="match status" value="1"/>
</dbReference>
<proteinExistence type="inferred from homology"/>
<dbReference type="RefSeq" id="WP_179407537.1">
    <property type="nucleotide sequence ID" value="NZ_BMGF01000003.1"/>
</dbReference>
<dbReference type="SUPFAM" id="SSF53335">
    <property type="entry name" value="S-adenosyl-L-methionine-dependent methyltransferases"/>
    <property type="match status" value="1"/>
</dbReference>
<keyword evidence="4" id="KW-0808">Transferase</keyword>
<protein>
    <recommendedName>
        <fullName evidence="2">Protein-L-isoaspartate O-methyltransferase</fullName>
    </recommendedName>
    <alternativeName>
        <fullName evidence="3">Protein L-isoaspartyl methyltransferase</fullName>
    </alternativeName>
</protein>
<dbReference type="InterPro" id="IPR000682">
    <property type="entry name" value="PCMT"/>
</dbReference>
<comment type="caution">
    <text evidence="4">The sequence shown here is derived from an EMBL/GenBank/DDBJ whole genome shotgun (WGS) entry which is preliminary data.</text>
</comment>
<dbReference type="Gene3D" id="3.40.50.150">
    <property type="entry name" value="Vaccinia Virus protein VP39"/>
    <property type="match status" value="1"/>
</dbReference>
<dbReference type="GO" id="GO:0005737">
    <property type="term" value="C:cytoplasm"/>
    <property type="evidence" value="ECO:0007669"/>
    <property type="project" value="TreeGrafter"/>
</dbReference>
<comment type="similarity">
    <text evidence="1">Belongs to the methyltransferase superfamily. L-isoaspartyl/D-aspartyl protein methyltransferase family.</text>
</comment>
<dbReference type="GO" id="GO:0004719">
    <property type="term" value="F:protein-L-isoaspartate (D-aspartate) O-methyltransferase activity"/>
    <property type="evidence" value="ECO:0007669"/>
    <property type="project" value="InterPro"/>
</dbReference>
<name>A0A7Y9XW06_9SPHN</name>
<dbReference type="EMBL" id="JACBZF010000003">
    <property type="protein sequence ID" value="NYH95624.1"/>
    <property type="molecule type" value="Genomic_DNA"/>
</dbReference>
<evidence type="ECO:0000313" key="5">
    <source>
        <dbReference type="Proteomes" id="UP000522081"/>
    </source>
</evidence>
<dbReference type="GO" id="GO:0032259">
    <property type="term" value="P:methylation"/>
    <property type="evidence" value="ECO:0007669"/>
    <property type="project" value="UniProtKB-KW"/>
</dbReference>